<evidence type="ECO:0000313" key="19">
    <source>
        <dbReference type="Proteomes" id="UP001182556"/>
    </source>
</evidence>
<evidence type="ECO:0000256" key="2">
    <source>
        <dbReference type="ARBA" id="ARBA00004127"/>
    </source>
</evidence>
<evidence type="ECO:0000256" key="7">
    <source>
        <dbReference type="ARBA" id="ARBA00022723"/>
    </source>
</evidence>
<dbReference type="InterPro" id="IPR021319">
    <property type="entry name" value="DUF2921"/>
</dbReference>
<feature type="transmembrane region" description="Helical" evidence="16">
    <location>
        <begin position="452"/>
        <end position="477"/>
    </location>
</feature>
<evidence type="ECO:0000256" key="13">
    <source>
        <dbReference type="ARBA" id="ARBA00023136"/>
    </source>
</evidence>
<dbReference type="PROSITE" id="PS50089">
    <property type="entry name" value="ZF_RING_2"/>
    <property type="match status" value="1"/>
</dbReference>
<dbReference type="InterPro" id="IPR001841">
    <property type="entry name" value="Znf_RING"/>
</dbReference>
<evidence type="ECO:0000256" key="4">
    <source>
        <dbReference type="ARBA" id="ARBA00012483"/>
    </source>
</evidence>
<dbReference type="EC" id="2.3.2.27" evidence="4"/>
<keyword evidence="19" id="KW-1185">Reference proteome</keyword>
<evidence type="ECO:0000256" key="11">
    <source>
        <dbReference type="ARBA" id="ARBA00022833"/>
    </source>
</evidence>
<dbReference type="InterPro" id="IPR013083">
    <property type="entry name" value="Znf_RING/FYVE/PHD"/>
</dbReference>
<evidence type="ECO:0000256" key="14">
    <source>
        <dbReference type="PROSITE-ProRule" id="PRU00175"/>
    </source>
</evidence>
<comment type="catalytic activity">
    <reaction evidence="1">
        <text>S-ubiquitinyl-[E2 ubiquitin-conjugating enzyme]-L-cysteine + [acceptor protein]-L-lysine = [E2 ubiquitin-conjugating enzyme]-L-cysteine + N(6)-ubiquitinyl-[acceptor protein]-L-lysine.</text>
        <dbReference type="EC" id="2.3.2.27"/>
    </reaction>
</comment>
<evidence type="ECO:0000256" key="8">
    <source>
        <dbReference type="ARBA" id="ARBA00022729"/>
    </source>
</evidence>
<dbReference type="GO" id="GO:0008270">
    <property type="term" value="F:zinc ion binding"/>
    <property type="evidence" value="ECO:0007669"/>
    <property type="project" value="UniProtKB-KW"/>
</dbReference>
<keyword evidence="6 16" id="KW-0812">Transmembrane</keyword>
<sequence length="777" mass="86152">MSANPEQAEDSPPPSRPPNPPAPSAPTPTGPNVAVVPIGSTGNNSPGLPPGFMVPPGPPPRPNIGSMLFMTAFFFFMSGGNNVPPPVVVGPDGEFVPRLTELDLAGRFVDEYNGFRNGTGNWTEPPPPEVLPSTLIPPLYDHPPTPHGFFTNISGFYRDARLHPLSLVQSPSSSSSAIHSHFFDNLPHPIPNLNHTGTWNETQSKELRGDFPWSSLTKWEMNLKERYPESNASLHDPDDVHSTHDWTWVKGVASLSDGDENSVEYNFYGLHHIPKGTYRMFGLPDGKRVDIRNIPRLWADDERLANLTRAIVAAELERELKAQQNSLYLVDVRQDDETITSCPLLVHLSVPPLPSETTQKEIELYDAETHNPTGLRVSLPHPVNYWEGVGLGGVIVADQCGWAFGLEGGTGIKIDEFWDRSINYATFATVAQLLVLCLLVRQMERTRTPSTLAKVSLWTIVMMGVMDSWIFSAHVVVGIMSDNRTSLPLLVPGFLCLCSAIVFGPRYAVLLHRIQAPERVPAPTPTVLPVPVTQTNAGTASQTDDGPASPVTTAQPSLTARMRVGSLLSTYPRLRVLILIAIVFVLFQFAFLPSVVPFFLFVMYSFWAPQIWRNARRGSTRALDKSFIIGTAVGRLALPLYAFGYKDNVFFLENDHWVYGLIVWQWVQIMFMFAQERFGPAFFLPKSFAPAESYNYHPLLPPSDPENPTKDEEKVCSICMEEVDTRPGPTGEVLLGMNPRRGYALAPCHHLFHTNCLSQWLAIKTICPLCKRSLPPL</sequence>
<keyword evidence="5" id="KW-0808">Transferase</keyword>
<gene>
    <name evidence="18" type="ORF">DB88DRAFT_493119</name>
</gene>
<dbReference type="InterPro" id="IPR018957">
    <property type="entry name" value="Znf_C3HC4_RING-type"/>
</dbReference>
<keyword evidence="10" id="KW-0833">Ubl conjugation pathway</keyword>
<evidence type="ECO:0000259" key="17">
    <source>
        <dbReference type="PROSITE" id="PS50089"/>
    </source>
</evidence>
<dbReference type="GO" id="GO:0044695">
    <property type="term" value="C:Dsc E3 ubiquitin ligase complex"/>
    <property type="evidence" value="ECO:0007669"/>
    <property type="project" value="TreeGrafter"/>
</dbReference>
<name>A0AAD9CYS3_PAPLA</name>
<feature type="transmembrane region" description="Helical" evidence="16">
    <location>
        <begin position="657"/>
        <end position="674"/>
    </location>
</feature>
<dbReference type="PANTHER" id="PTHR22763:SF162">
    <property type="entry name" value="TRANSMEMBRANE E3 UBIQUITIN-PROTEIN LIGASE 1"/>
    <property type="match status" value="1"/>
</dbReference>
<evidence type="ECO:0000256" key="6">
    <source>
        <dbReference type="ARBA" id="ARBA00022692"/>
    </source>
</evidence>
<comment type="caution">
    <text evidence="18">The sequence shown here is derived from an EMBL/GenBank/DDBJ whole genome shotgun (WGS) entry which is preliminary data.</text>
</comment>
<feature type="transmembrane region" description="Helical" evidence="16">
    <location>
        <begin position="574"/>
        <end position="592"/>
    </location>
</feature>
<evidence type="ECO:0000256" key="3">
    <source>
        <dbReference type="ARBA" id="ARBA00004906"/>
    </source>
</evidence>
<dbReference type="Pfam" id="PF11145">
    <property type="entry name" value="DUF2921"/>
    <property type="match status" value="2"/>
</dbReference>
<evidence type="ECO:0000256" key="12">
    <source>
        <dbReference type="ARBA" id="ARBA00022989"/>
    </source>
</evidence>
<evidence type="ECO:0000256" key="15">
    <source>
        <dbReference type="SAM" id="MobiDB-lite"/>
    </source>
</evidence>
<keyword evidence="8" id="KW-0732">Signal</keyword>
<dbReference type="GO" id="GO:0061630">
    <property type="term" value="F:ubiquitin protein ligase activity"/>
    <property type="evidence" value="ECO:0007669"/>
    <property type="project" value="UniProtKB-EC"/>
</dbReference>
<dbReference type="Pfam" id="PF00097">
    <property type="entry name" value="zf-C3HC4"/>
    <property type="match status" value="1"/>
</dbReference>
<dbReference type="GO" id="GO:0012505">
    <property type="term" value="C:endomembrane system"/>
    <property type="evidence" value="ECO:0007669"/>
    <property type="project" value="UniProtKB-SubCell"/>
</dbReference>
<dbReference type="SMART" id="SM00184">
    <property type="entry name" value="RING"/>
    <property type="match status" value="1"/>
</dbReference>
<feature type="transmembrane region" description="Helical" evidence="16">
    <location>
        <begin position="627"/>
        <end position="645"/>
    </location>
</feature>
<reference evidence="18" key="1">
    <citation type="submission" date="2023-02" db="EMBL/GenBank/DDBJ databases">
        <title>Identification and recombinant expression of a fungal hydrolase from Papiliotrema laurentii that hydrolyzes apple cutin and clears colloidal polyester polyurethane.</title>
        <authorList>
            <consortium name="DOE Joint Genome Institute"/>
            <person name="Roman V.A."/>
            <person name="Bojanowski C."/>
            <person name="Crable B.R."/>
            <person name="Wagner D.N."/>
            <person name="Hung C.S."/>
            <person name="Nadeau L.J."/>
            <person name="Schratz L."/>
            <person name="Haridas S."/>
            <person name="Pangilinan J."/>
            <person name="Lipzen A."/>
            <person name="Na H."/>
            <person name="Yan M."/>
            <person name="Ng V."/>
            <person name="Grigoriev I.V."/>
            <person name="Spatafora J.W."/>
            <person name="Barlow D."/>
            <person name="Biffinger J."/>
            <person name="Kelley-Loughnane N."/>
            <person name="Varaljay V.A."/>
            <person name="Crookes-Goodson W.J."/>
        </authorList>
    </citation>
    <scope>NUCLEOTIDE SEQUENCE</scope>
    <source>
        <strain evidence="18">5307AH</strain>
    </source>
</reference>
<accession>A0AAD9CYS3</accession>
<dbReference type="GO" id="GO:0043161">
    <property type="term" value="P:proteasome-mediated ubiquitin-dependent protein catabolic process"/>
    <property type="evidence" value="ECO:0007669"/>
    <property type="project" value="TreeGrafter"/>
</dbReference>
<feature type="compositionally biased region" description="Pro residues" evidence="15">
    <location>
        <begin position="11"/>
        <end position="29"/>
    </location>
</feature>
<protein>
    <recommendedName>
        <fullName evidence="4">RING-type E3 ubiquitin transferase</fullName>
        <ecNumber evidence="4">2.3.2.27</ecNumber>
    </recommendedName>
</protein>
<feature type="region of interest" description="Disordered" evidence="15">
    <location>
        <begin position="1"/>
        <end position="53"/>
    </location>
</feature>
<evidence type="ECO:0000256" key="10">
    <source>
        <dbReference type="ARBA" id="ARBA00022786"/>
    </source>
</evidence>
<feature type="transmembrane region" description="Helical" evidence="16">
    <location>
        <begin position="422"/>
        <end position="440"/>
    </location>
</feature>
<dbReference type="EMBL" id="JAODAN010000007">
    <property type="protein sequence ID" value="KAK1922908.1"/>
    <property type="molecule type" value="Genomic_DNA"/>
</dbReference>
<dbReference type="GO" id="GO:0016874">
    <property type="term" value="F:ligase activity"/>
    <property type="evidence" value="ECO:0007669"/>
    <property type="project" value="UniProtKB-KW"/>
</dbReference>
<keyword evidence="9 14" id="KW-0863">Zinc-finger</keyword>
<dbReference type="InterPro" id="IPR050731">
    <property type="entry name" value="HRD1_E3_ubiq-ligases"/>
</dbReference>
<evidence type="ECO:0000256" key="16">
    <source>
        <dbReference type="SAM" id="Phobius"/>
    </source>
</evidence>
<keyword evidence="18" id="KW-0436">Ligase</keyword>
<proteinExistence type="predicted"/>
<organism evidence="18 19">
    <name type="scientific">Papiliotrema laurentii</name>
    <name type="common">Cryptococcus laurentii</name>
    <dbReference type="NCBI Taxonomy" id="5418"/>
    <lineage>
        <taxon>Eukaryota</taxon>
        <taxon>Fungi</taxon>
        <taxon>Dikarya</taxon>
        <taxon>Basidiomycota</taxon>
        <taxon>Agaricomycotina</taxon>
        <taxon>Tremellomycetes</taxon>
        <taxon>Tremellales</taxon>
        <taxon>Rhynchogastremaceae</taxon>
        <taxon>Papiliotrema</taxon>
    </lineage>
</organism>
<keyword evidence="13 16" id="KW-0472">Membrane</keyword>
<evidence type="ECO:0000256" key="5">
    <source>
        <dbReference type="ARBA" id="ARBA00022679"/>
    </source>
</evidence>
<dbReference type="Proteomes" id="UP001182556">
    <property type="component" value="Unassembled WGS sequence"/>
</dbReference>
<evidence type="ECO:0000256" key="9">
    <source>
        <dbReference type="ARBA" id="ARBA00022771"/>
    </source>
</evidence>
<dbReference type="SUPFAM" id="SSF57850">
    <property type="entry name" value="RING/U-box"/>
    <property type="match status" value="1"/>
</dbReference>
<dbReference type="AlphaFoldDB" id="A0AAD9CYS3"/>
<comment type="pathway">
    <text evidence="3">Protein modification; protein ubiquitination.</text>
</comment>
<evidence type="ECO:0000313" key="18">
    <source>
        <dbReference type="EMBL" id="KAK1922908.1"/>
    </source>
</evidence>
<dbReference type="Gene3D" id="3.30.40.10">
    <property type="entry name" value="Zinc/RING finger domain, C3HC4 (zinc finger)"/>
    <property type="match status" value="1"/>
</dbReference>
<dbReference type="PANTHER" id="PTHR22763">
    <property type="entry name" value="RING ZINC FINGER PROTEIN"/>
    <property type="match status" value="1"/>
</dbReference>
<keyword evidence="11" id="KW-0862">Zinc</keyword>
<keyword evidence="7" id="KW-0479">Metal-binding</keyword>
<feature type="domain" description="RING-type" evidence="17">
    <location>
        <begin position="716"/>
        <end position="771"/>
    </location>
</feature>
<comment type="subcellular location">
    <subcellularLocation>
        <location evidence="2">Endomembrane system</location>
        <topology evidence="2">Multi-pass membrane protein</topology>
    </subcellularLocation>
</comment>
<feature type="transmembrane region" description="Helical" evidence="16">
    <location>
        <begin position="489"/>
        <end position="509"/>
    </location>
</feature>
<evidence type="ECO:0000256" key="1">
    <source>
        <dbReference type="ARBA" id="ARBA00000900"/>
    </source>
</evidence>
<keyword evidence="12 16" id="KW-1133">Transmembrane helix</keyword>